<organism evidence="2 3">
    <name type="scientific">Pseudomonas fluorescens</name>
    <dbReference type="NCBI Taxonomy" id="294"/>
    <lineage>
        <taxon>Bacteria</taxon>
        <taxon>Pseudomonadati</taxon>
        <taxon>Pseudomonadota</taxon>
        <taxon>Gammaproteobacteria</taxon>
        <taxon>Pseudomonadales</taxon>
        <taxon>Pseudomonadaceae</taxon>
        <taxon>Pseudomonas</taxon>
    </lineage>
</organism>
<dbReference type="GO" id="GO:0016747">
    <property type="term" value="F:acyltransferase activity, transferring groups other than amino-acyl groups"/>
    <property type="evidence" value="ECO:0007669"/>
    <property type="project" value="InterPro"/>
</dbReference>
<protein>
    <recommendedName>
        <fullName evidence="1">N-acetyltransferase domain-containing protein</fullName>
    </recommendedName>
</protein>
<sequence length="183" mass="19710">MTTQSAIVEVVQETDSVLLRSLNDLLPQLSKNAQAMTMEDLKQIVDSECSDLLVVKAAGGASILGALTLIHFRIPTGIRAWIEDVVVDASARGQGVGKALIQAAIEKSRVYPTVPVNGVQAGRGRRPIAPRRQRDARVWFVAQGEREALMAIEQDSYASSLPGSFANLPLSVDPLLGMIYTGR</sequence>
<name>A0A5E6UDI4_PSEFL</name>
<reference evidence="2 3" key="1">
    <citation type="submission" date="2019-09" db="EMBL/GenBank/DDBJ databases">
        <authorList>
            <person name="Chandra G."/>
            <person name="Truman W A."/>
        </authorList>
    </citation>
    <scope>NUCLEOTIDE SEQUENCE [LARGE SCALE GENOMIC DNA]</scope>
    <source>
        <strain evidence="2">PS662</strain>
    </source>
</reference>
<evidence type="ECO:0000259" key="1">
    <source>
        <dbReference type="PROSITE" id="PS51186"/>
    </source>
</evidence>
<dbReference type="OrthoDB" id="9797826at2"/>
<dbReference type="InterPro" id="IPR016181">
    <property type="entry name" value="Acyl_CoA_acyltransferase"/>
</dbReference>
<feature type="domain" description="N-acetyltransferase" evidence="1">
    <location>
        <begin position="8"/>
        <end position="162"/>
    </location>
</feature>
<dbReference type="RefSeq" id="WP_150711902.1">
    <property type="nucleotide sequence ID" value="NZ_CABVHK010000011.1"/>
</dbReference>
<gene>
    <name evidence="2" type="ORF">PS662_03482</name>
</gene>
<dbReference type="Proteomes" id="UP000326953">
    <property type="component" value="Unassembled WGS sequence"/>
</dbReference>
<dbReference type="PROSITE" id="PS51186">
    <property type="entry name" value="GNAT"/>
    <property type="match status" value="1"/>
</dbReference>
<dbReference type="SUPFAM" id="SSF55729">
    <property type="entry name" value="Acyl-CoA N-acyltransferases (Nat)"/>
    <property type="match status" value="1"/>
</dbReference>
<evidence type="ECO:0000313" key="3">
    <source>
        <dbReference type="Proteomes" id="UP000326953"/>
    </source>
</evidence>
<dbReference type="EMBL" id="CABVHK010000011">
    <property type="protein sequence ID" value="VVN03680.1"/>
    <property type="molecule type" value="Genomic_DNA"/>
</dbReference>
<accession>A0A5E6UDI4</accession>
<evidence type="ECO:0000313" key="2">
    <source>
        <dbReference type="EMBL" id="VVN03680.1"/>
    </source>
</evidence>
<dbReference type="InterPro" id="IPR000182">
    <property type="entry name" value="GNAT_dom"/>
</dbReference>
<proteinExistence type="predicted"/>
<dbReference type="Pfam" id="PF00583">
    <property type="entry name" value="Acetyltransf_1"/>
    <property type="match status" value="1"/>
</dbReference>
<dbReference type="AlphaFoldDB" id="A0A5E6UDI4"/>
<dbReference type="Gene3D" id="3.40.630.30">
    <property type="match status" value="1"/>
</dbReference>
<dbReference type="CDD" id="cd04301">
    <property type="entry name" value="NAT_SF"/>
    <property type="match status" value="1"/>
</dbReference>